<dbReference type="NCBIfam" id="TIGR01643">
    <property type="entry name" value="YD_repeat_2x"/>
    <property type="match status" value="2"/>
</dbReference>
<organism evidence="2 3">
    <name type="scientific">Lentzea guizhouensis</name>
    <dbReference type="NCBI Taxonomy" id="1586287"/>
    <lineage>
        <taxon>Bacteria</taxon>
        <taxon>Bacillati</taxon>
        <taxon>Actinomycetota</taxon>
        <taxon>Actinomycetes</taxon>
        <taxon>Pseudonocardiales</taxon>
        <taxon>Pseudonocardiaceae</taxon>
        <taxon>Lentzea</taxon>
    </lineage>
</organism>
<accession>A0A1B2HQ77</accession>
<dbReference type="PANTHER" id="PTHR32305">
    <property type="match status" value="1"/>
</dbReference>
<dbReference type="Proteomes" id="UP000093053">
    <property type="component" value="Chromosome"/>
</dbReference>
<protein>
    <recommendedName>
        <fullName evidence="4">RHS repeat-associated core domain-containing protein</fullName>
    </recommendedName>
</protein>
<dbReference type="AlphaFoldDB" id="A0A1B2HQ77"/>
<dbReference type="NCBIfam" id="TIGR03696">
    <property type="entry name" value="Rhs_assc_core"/>
    <property type="match status" value="1"/>
</dbReference>
<dbReference type="OrthoDB" id="291011at2"/>
<dbReference type="STRING" id="1586287.BBK82_31300"/>
<keyword evidence="3" id="KW-1185">Reference proteome</keyword>
<name>A0A1B2HQ77_9PSEU</name>
<reference evidence="2 3" key="1">
    <citation type="submission" date="2016-07" db="EMBL/GenBank/DDBJ databases">
        <title>Complete genome sequence of the Lentzea guizhouensis DHS C013.</title>
        <authorList>
            <person name="Cao C."/>
        </authorList>
    </citation>
    <scope>NUCLEOTIDE SEQUENCE [LARGE SCALE GENOMIC DNA]</scope>
    <source>
        <strain evidence="2 3">DHS C013</strain>
    </source>
</reference>
<evidence type="ECO:0000313" key="3">
    <source>
        <dbReference type="Proteomes" id="UP000093053"/>
    </source>
</evidence>
<sequence>MPAARSPRCASTGAPETRTTRRAYTKAGELEKLVDAAGNEWVSKYDAAGNLVESKDPDKGAGTMTYDAAGQVISATDARGQVLVNVYDVLGRRTELRKDSATGEKLATWTYDSVRRGQLTASTRHVSGRAYTTATTSFDAADRPVDTEITIPAGETGVQGTHKTTTTYLPDGSVASVLLPKLGDLPAETIVYEYNDLGLPHATSGAQTYVSATSYTALNEMTQLELGPKGKRAWQTVFYQEGTRRPETSIVQRELIGSLAVDQTSYHYDPAGNVKQVDNQAAGQALDRQCFGYDGLRQLTDAWTSTGNCAVTGGSIGGAAPYWNTYRHDLLGRRTSHTQRGDATGDTTTTLTYPQAGEAQPHAPKTVAVSGQMRKSSAAGEYSYDRTGNTVERPSSTGDQQYTWDAEGQLASVTVSGATTSFVNSPLNDRLLAKQPNGTTLYLPGGELRYDTASKTLKGTRYYLHGSQVVGARTAAGVSYLPADSQGTSTVSINATTLQAVKRRFDPFGIARGTTPEQWPGERGFVGGTGTSGTGLTRLGVRDYDSNTGKFITVDPVLDGSNPHHLDSYSYSYNNPATFSDPTGKMPFDEEREMLALKMRSKGRHADSQRILDSLRPYHAAKKKQQNRTYTDCGPFGDVCHPRKIRKVDDDVRTDRAAAARAYQRLLNERAKKNADEIGKNVKRFLPDGVQFSSLHDWLGETGSVSVCGAAAAGGLLALGTEVCVHFDLEGMAYSWSSKAGVEAGVGASADAVVKFNSDAADEVGGGLTVSAEASPKLVLGVGGAWKAGSELNLETGKIGLTGQVSASVGGKASLGGGYMNVGWNTGYVIKWDDPDFVNLVDSLQSCTRCR</sequence>
<dbReference type="InterPro" id="IPR006530">
    <property type="entry name" value="YD"/>
</dbReference>
<dbReference type="EMBL" id="CP016793">
    <property type="protein sequence ID" value="ANZ39867.1"/>
    <property type="molecule type" value="Genomic_DNA"/>
</dbReference>
<feature type="region of interest" description="Disordered" evidence="1">
    <location>
        <begin position="512"/>
        <end position="532"/>
    </location>
</feature>
<gene>
    <name evidence="2" type="ORF">BBK82_31300</name>
</gene>
<evidence type="ECO:0000256" key="1">
    <source>
        <dbReference type="SAM" id="MobiDB-lite"/>
    </source>
</evidence>
<dbReference type="PANTHER" id="PTHR32305:SF17">
    <property type="entry name" value="TRNA NUCLEASE WAPA"/>
    <property type="match status" value="1"/>
</dbReference>
<dbReference type="KEGG" id="led:BBK82_31300"/>
<proteinExistence type="predicted"/>
<dbReference type="Gene3D" id="2.180.10.10">
    <property type="entry name" value="RHS repeat-associated core"/>
    <property type="match status" value="1"/>
</dbReference>
<dbReference type="RefSeq" id="WP_065918208.1">
    <property type="nucleotide sequence ID" value="NZ_CP016793.1"/>
</dbReference>
<dbReference type="InterPro" id="IPR050708">
    <property type="entry name" value="T6SS_VgrG/RHS"/>
</dbReference>
<dbReference type="InterPro" id="IPR022385">
    <property type="entry name" value="Rhs_assc_core"/>
</dbReference>
<evidence type="ECO:0008006" key="4">
    <source>
        <dbReference type="Google" id="ProtNLM"/>
    </source>
</evidence>
<feature type="region of interest" description="Disordered" evidence="1">
    <location>
        <begin position="377"/>
        <end position="401"/>
    </location>
</feature>
<evidence type="ECO:0000313" key="2">
    <source>
        <dbReference type="EMBL" id="ANZ39867.1"/>
    </source>
</evidence>
<dbReference type="Pfam" id="PF05593">
    <property type="entry name" value="RHS_repeat"/>
    <property type="match status" value="1"/>
</dbReference>
<feature type="compositionally biased region" description="Polar residues" evidence="1">
    <location>
        <begin position="386"/>
        <end position="401"/>
    </location>
</feature>
<dbReference type="InterPro" id="IPR031325">
    <property type="entry name" value="RHS_repeat"/>
</dbReference>